<dbReference type="InterPro" id="IPR000086">
    <property type="entry name" value="NUDIX_hydrolase_dom"/>
</dbReference>
<evidence type="ECO:0000256" key="1">
    <source>
        <dbReference type="ARBA" id="ARBA00022801"/>
    </source>
</evidence>
<dbReference type="OMA" id="DYQVHPG"/>
<dbReference type="GO" id="GO:0005829">
    <property type="term" value="C:cytosol"/>
    <property type="evidence" value="ECO:0007669"/>
    <property type="project" value="TreeGrafter"/>
</dbReference>
<dbReference type="RefSeq" id="WP_002516495.1">
    <property type="nucleotide sequence ID" value="NZ_AP019664.1"/>
</dbReference>
<feature type="domain" description="Nudix hydrolase" evidence="2">
    <location>
        <begin position="47"/>
        <end position="186"/>
    </location>
</feature>
<dbReference type="Pfam" id="PF00293">
    <property type="entry name" value="NUDIX"/>
    <property type="match status" value="1"/>
</dbReference>
<keyword evidence="1 3" id="KW-0378">Hydrolase</keyword>
<dbReference type="Gene3D" id="3.90.79.10">
    <property type="entry name" value="Nucleoside Triphosphate Pyrophosphohydrolase"/>
    <property type="match status" value="1"/>
</dbReference>
<evidence type="ECO:0000313" key="6">
    <source>
        <dbReference type="Proteomes" id="UP000256621"/>
    </source>
</evidence>
<name>A0A2B7I4F9_CUTAC</name>
<sequence length="219" mass="24431">MSQERWDKDEYWQVVDHQVKATGQVCDFIDDAVITPSGERINRQYVSHPGAVGIIALDDQDRVAVVRQYRHPVRMVLVEPPAGLLDVEGEDFLAAAQRELAEEAMLSADDWRVLVDIVTTPGGCQESLRIYLARGLHEVPRPEGFLLEGEEVSMKAGWEPLDDLVEAIYAGQCQSPTLVTGVMALELARRTDRVNELRPAHAPWPIRERPGGIDGVRAE</sequence>
<dbReference type="PANTHER" id="PTHR11839">
    <property type="entry name" value="UDP/ADP-SUGAR PYROPHOSPHATASE"/>
    <property type="match status" value="1"/>
</dbReference>
<dbReference type="Proteomes" id="UP000256621">
    <property type="component" value="Chromosome"/>
</dbReference>
<dbReference type="SUPFAM" id="SSF55811">
    <property type="entry name" value="Nudix"/>
    <property type="match status" value="1"/>
</dbReference>
<dbReference type="EMBL" id="CP031442">
    <property type="protein sequence ID" value="AXM05796.1"/>
    <property type="molecule type" value="Genomic_DNA"/>
</dbReference>
<organism evidence="4 5">
    <name type="scientific">Cutibacterium acnes</name>
    <name type="common">Propionibacterium acnes</name>
    <dbReference type="NCBI Taxonomy" id="1747"/>
    <lineage>
        <taxon>Bacteria</taxon>
        <taxon>Bacillati</taxon>
        <taxon>Actinomycetota</taxon>
        <taxon>Actinomycetes</taxon>
        <taxon>Propionibacteriales</taxon>
        <taxon>Propionibacteriaceae</taxon>
        <taxon>Cutibacterium</taxon>
    </lineage>
</organism>
<reference evidence="4 5" key="1">
    <citation type="submission" date="2017-02" db="EMBL/GenBank/DDBJ databases">
        <title>Prevalence of linear plasmids in Cutibacterium acnes isolates obtained from cancerous prostatic tissue.</title>
        <authorList>
            <person name="Davidsson S."/>
            <person name="Bruggemann H."/>
        </authorList>
    </citation>
    <scope>NUCLEOTIDE SEQUENCE [LARGE SCALE GENOMIC DNA]</scope>
    <source>
        <strain evidence="4 5">11-78</strain>
    </source>
</reference>
<evidence type="ECO:0000313" key="5">
    <source>
        <dbReference type="Proteomes" id="UP000226191"/>
    </source>
</evidence>
<evidence type="ECO:0000313" key="4">
    <source>
        <dbReference type="EMBL" id="PGF32027.1"/>
    </source>
</evidence>
<dbReference type="GO" id="GO:0019693">
    <property type="term" value="P:ribose phosphate metabolic process"/>
    <property type="evidence" value="ECO:0007669"/>
    <property type="project" value="TreeGrafter"/>
</dbReference>
<dbReference type="OrthoDB" id="9806150at2"/>
<dbReference type="PANTHER" id="PTHR11839:SF31">
    <property type="entry name" value="ADP-RIBOSE PYROPHOSPHATASE"/>
    <property type="match status" value="1"/>
</dbReference>
<dbReference type="GeneID" id="92857368"/>
<proteinExistence type="predicted"/>
<dbReference type="AlphaFoldDB" id="A0A2B7I4F9"/>
<dbReference type="Proteomes" id="UP000226191">
    <property type="component" value="Unassembled WGS sequence"/>
</dbReference>
<gene>
    <name evidence="4" type="ORF">B1B09_11210</name>
    <name evidence="3" type="ORF">DXN06_00390</name>
</gene>
<accession>A0A2B7I4F9</accession>
<protein>
    <submittedName>
        <fullName evidence="4">ADP-ribose pyrophosphatase</fullName>
    </submittedName>
    <submittedName>
        <fullName evidence="3">NUDIX hydrolase</fullName>
    </submittedName>
</protein>
<dbReference type="GO" id="GO:0006753">
    <property type="term" value="P:nucleoside phosphate metabolic process"/>
    <property type="evidence" value="ECO:0007669"/>
    <property type="project" value="TreeGrafter"/>
</dbReference>
<dbReference type="PROSITE" id="PS51462">
    <property type="entry name" value="NUDIX"/>
    <property type="match status" value="1"/>
</dbReference>
<dbReference type="EMBL" id="MVCE01000006">
    <property type="protein sequence ID" value="PGF32027.1"/>
    <property type="molecule type" value="Genomic_DNA"/>
</dbReference>
<dbReference type="GO" id="GO:0016787">
    <property type="term" value="F:hydrolase activity"/>
    <property type="evidence" value="ECO:0007669"/>
    <property type="project" value="UniProtKB-KW"/>
</dbReference>
<evidence type="ECO:0000313" key="3">
    <source>
        <dbReference type="EMBL" id="AXM05796.1"/>
    </source>
</evidence>
<dbReference type="InterPro" id="IPR015797">
    <property type="entry name" value="NUDIX_hydrolase-like_dom_sf"/>
</dbReference>
<evidence type="ECO:0000259" key="2">
    <source>
        <dbReference type="PROSITE" id="PS51462"/>
    </source>
</evidence>
<reference evidence="3 6" key="2">
    <citation type="submission" date="2018-08" db="EMBL/GenBank/DDBJ databases">
        <title>Genome sequencing of Cutibacterium acnes KCOM 1315.</title>
        <authorList>
            <person name="Kook J.-K."/>
            <person name="Park S.-N."/>
            <person name="Lim Y.K."/>
        </authorList>
    </citation>
    <scope>NUCLEOTIDE SEQUENCE [LARGE SCALE GENOMIC DNA]</scope>
    <source>
        <strain evidence="3 6">KCOM 1315</strain>
    </source>
</reference>